<proteinExistence type="predicted"/>
<dbReference type="AlphaFoldDB" id="A0A512DF95"/>
<dbReference type="PANTHER" id="PTHR45128:SF2">
    <property type="entry name" value="METHYLTRANSFERASE DOMAIN-CONTAINING PROTEIN"/>
    <property type="match status" value="1"/>
</dbReference>
<dbReference type="Pfam" id="PF21320">
    <property type="entry name" value="WHD_Rv2258c"/>
    <property type="match status" value="1"/>
</dbReference>
<evidence type="ECO:0000259" key="1">
    <source>
        <dbReference type="Pfam" id="PF13649"/>
    </source>
</evidence>
<keyword evidence="4" id="KW-1185">Reference proteome</keyword>
<dbReference type="InterPro" id="IPR048711">
    <property type="entry name" value="WHD_Rv2258c"/>
</dbReference>
<feature type="domain" description="Methyltransferase" evidence="1">
    <location>
        <begin position="187"/>
        <end position="282"/>
    </location>
</feature>
<protein>
    <submittedName>
        <fullName evidence="3">Uncharacterized protein</fullName>
    </submittedName>
</protein>
<dbReference type="PANTHER" id="PTHR45128">
    <property type="entry name" value="METHYLTRANSFERASE TYPE 11"/>
    <property type="match status" value="1"/>
</dbReference>
<name>A0A512DF95_9CELL</name>
<evidence type="ECO:0000313" key="4">
    <source>
        <dbReference type="Proteomes" id="UP000321181"/>
    </source>
</evidence>
<dbReference type="Proteomes" id="UP000321181">
    <property type="component" value="Unassembled WGS sequence"/>
</dbReference>
<evidence type="ECO:0000313" key="3">
    <source>
        <dbReference type="EMBL" id="GEO35148.1"/>
    </source>
</evidence>
<dbReference type="RefSeq" id="WP_146905964.1">
    <property type="nucleotide sequence ID" value="NZ_BAAARM010000008.1"/>
</dbReference>
<evidence type="ECO:0000259" key="2">
    <source>
        <dbReference type="Pfam" id="PF21320"/>
    </source>
</evidence>
<reference evidence="3 4" key="1">
    <citation type="submission" date="2019-07" db="EMBL/GenBank/DDBJ databases">
        <title>Whole genome shotgun sequence of Cellulomonas aerilata NBRC 106308.</title>
        <authorList>
            <person name="Hosoyama A."/>
            <person name="Uohara A."/>
            <person name="Ohji S."/>
            <person name="Ichikawa N."/>
        </authorList>
    </citation>
    <scope>NUCLEOTIDE SEQUENCE [LARGE SCALE GENOMIC DNA]</scope>
    <source>
        <strain evidence="3 4">NBRC 106308</strain>
    </source>
</reference>
<feature type="domain" description="S-adenosylmethionine-dependent methyltransferase Rv2258c-like winged HTH" evidence="2">
    <location>
        <begin position="33"/>
        <end position="99"/>
    </location>
</feature>
<dbReference type="InterPro" id="IPR029063">
    <property type="entry name" value="SAM-dependent_MTases_sf"/>
</dbReference>
<dbReference type="EMBL" id="BJYY01000018">
    <property type="protein sequence ID" value="GEO35148.1"/>
    <property type="molecule type" value="Genomic_DNA"/>
</dbReference>
<dbReference type="InterPro" id="IPR036390">
    <property type="entry name" value="WH_DNA-bd_sf"/>
</dbReference>
<accession>A0A512DF95</accession>
<comment type="caution">
    <text evidence="3">The sequence shown here is derived from an EMBL/GenBank/DDBJ whole genome shotgun (WGS) entry which is preliminary data.</text>
</comment>
<gene>
    <name evidence="3" type="ORF">CAE01nite_28730</name>
</gene>
<dbReference type="Pfam" id="PF13649">
    <property type="entry name" value="Methyltransf_25"/>
    <property type="match status" value="1"/>
</dbReference>
<dbReference type="InterPro" id="IPR053173">
    <property type="entry name" value="SAM-binding_MTase"/>
</dbReference>
<organism evidence="3 4">
    <name type="scientific">Cellulomonas aerilata</name>
    <dbReference type="NCBI Taxonomy" id="515326"/>
    <lineage>
        <taxon>Bacteria</taxon>
        <taxon>Bacillati</taxon>
        <taxon>Actinomycetota</taxon>
        <taxon>Actinomycetes</taxon>
        <taxon>Micrococcales</taxon>
        <taxon>Cellulomonadaceae</taxon>
        <taxon>Cellulomonas</taxon>
    </lineage>
</organism>
<dbReference type="InterPro" id="IPR041698">
    <property type="entry name" value="Methyltransf_25"/>
</dbReference>
<sequence length="365" mass="39259">MTETDGAQAASGTDALVERVVGAVIATLEVASIHLGCRLGFYRALADEGDATAGELAVRTGTAERYVREWLEQQAVAGFLRVDDQGADPSERRYGLPDAYRAVFVDEEDLNYLTPLATLAIGVARPFDALLAAYRNGGGVPYEDYGADVREGIEGLNRPMFVHQLADWLASVPEVDARLRAEPPARVADLACGSGRSSVAIARAYPDVIVDAIDIDAASIETAHANVAAAGLADRVHPAVHDAGAPDLSGRYDLVTIFEALHDMNHPVDALRTARHMLTGGGSVLIADERVAERFTAPGDEVERFNYGWSVLHCLAVGMLDEDSAGTGTVIRPDTIRAYASEAGFSRVDVLPIEHDFWRFYRLIP</sequence>
<dbReference type="SUPFAM" id="SSF53335">
    <property type="entry name" value="S-adenosyl-L-methionine-dependent methyltransferases"/>
    <property type="match status" value="1"/>
</dbReference>
<dbReference type="SUPFAM" id="SSF46785">
    <property type="entry name" value="Winged helix' DNA-binding domain"/>
    <property type="match status" value="1"/>
</dbReference>
<dbReference type="Gene3D" id="3.40.50.150">
    <property type="entry name" value="Vaccinia Virus protein VP39"/>
    <property type="match status" value="1"/>
</dbReference>
<dbReference type="OrthoDB" id="9801363at2"/>
<dbReference type="CDD" id="cd02440">
    <property type="entry name" value="AdoMet_MTases"/>
    <property type="match status" value="1"/>
</dbReference>